<sequence>MKLLQAAVQVRLLHFLMVLRVKPGWVFEVVEKKLCHKFWQQDNLLLCFFYNMIKGNVTGPKSSARKYLITCENIESKRVGGNIRKTQSSPTDEQAAIWIYDGLSQAMRVFGHYAWLWDAMRCYDSLWILAVAIVGYERL</sequence>
<organism evidence="2 3">
    <name type="scientific">Mycena albidolilacea</name>
    <dbReference type="NCBI Taxonomy" id="1033008"/>
    <lineage>
        <taxon>Eukaryota</taxon>
        <taxon>Fungi</taxon>
        <taxon>Dikarya</taxon>
        <taxon>Basidiomycota</taxon>
        <taxon>Agaricomycotina</taxon>
        <taxon>Agaricomycetes</taxon>
        <taxon>Agaricomycetidae</taxon>
        <taxon>Agaricales</taxon>
        <taxon>Marasmiineae</taxon>
        <taxon>Mycenaceae</taxon>
        <taxon>Mycena</taxon>
    </lineage>
</organism>
<accession>A0AAD7EKV1</accession>
<keyword evidence="3" id="KW-1185">Reference proteome</keyword>
<name>A0AAD7EKV1_9AGAR</name>
<dbReference type="Proteomes" id="UP001218218">
    <property type="component" value="Unassembled WGS sequence"/>
</dbReference>
<evidence type="ECO:0000313" key="3">
    <source>
        <dbReference type="Proteomes" id="UP001218218"/>
    </source>
</evidence>
<feature type="signal peptide" evidence="1">
    <location>
        <begin position="1"/>
        <end position="26"/>
    </location>
</feature>
<proteinExistence type="predicted"/>
<protein>
    <submittedName>
        <fullName evidence="2">Uncharacterized protein</fullName>
    </submittedName>
</protein>
<reference evidence="2" key="1">
    <citation type="submission" date="2023-03" db="EMBL/GenBank/DDBJ databases">
        <title>Massive genome expansion in bonnet fungi (Mycena s.s.) driven by repeated elements and novel gene families across ecological guilds.</title>
        <authorList>
            <consortium name="Lawrence Berkeley National Laboratory"/>
            <person name="Harder C.B."/>
            <person name="Miyauchi S."/>
            <person name="Viragh M."/>
            <person name="Kuo A."/>
            <person name="Thoen E."/>
            <person name="Andreopoulos B."/>
            <person name="Lu D."/>
            <person name="Skrede I."/>
            <person name="Drula E."/>
            <person name="Henrissat B."/>
            <person name="Morin E."/>
            <person name="Kohler A."/>
            <person name="Barry K."/>
            <person name="LaButti K."/>
            <person name="Morin E."/>
            <person name="Salamov A."/>
            <person name="Lipzen A."/>
            <person name="Mereny Z."/>
            <person name="Hegedus B."/>
            <person name="Baldrian P."/>
            <person name="Stursova M."/>
            <person name="Weitz H."/>
            <person name="Taylor A."/>
            <person name="Grigoriev I.V."/>
            <person name="Nagy L.G."/>
            <person name="Martin F."/>
            <person name="Kauserud H."/>
        </authorList>
    </citation>
    <scope>NUCLEOTIDE SEQUENCE</scope>
    <source>
        <strain evidence="2">CBHHK002</strain>
    </source>
</reference>
<keyword evidence="1" id="KW-0732">Signal</keyword>
<dbReference type="EMBL" id="JARIHO010000036">
    <property type="protein sequence ID" value="KAJ7330887.1"/>
    <property type="molecule type" value="Genomic_DNA"/>
</dbReference>
<evidence type="ECO:0000313" key="2">
    <source>
        <dbReference type="EMBL" id="KAJ7330887.1"/>
    </source>
</evidence>
<gene>
    <name evidence="2" type="ORF">DFH08DRAFT_814977</name>
</gene>
<feature type="chain" id="PRO_5041969523" evidence="1">
    <location>
        <begin position="27"/>
        <end position="139"/>
    </location>
</feature>
<dbReference type="AlphaFoldDB" id="A0AAD7EKV1"/>
<evidence type="ECO:0000256" key="1">
    <source>
        <dbReference type="SAM" id="SignalP"/>
    </source>
</evidence>
<comment type="caution">
    <text evidence="2">The sequence shown here is derived from an EMBL/GenBank/DDBJ whole genome shotgun (WGS) entry which is preliminary data.</text>
</comment>